<keyword evidence="5" id="KW-0029">Amino-acid transport</keyword>
<dbReference type="GO" id="GO:0016887">
    <property type="term" value="F:ATP hydrolysis activity"/>
    <property type="evidence" value="ECO:0007669"/>
    <property type="project" value="InterPro"/>
</dbReference>
<evidence type="ECO:0000313" key="8">
    <source>
        <dbReference type="Proteomes" id="UP000183255"/>
    </source>
</evidence>
<dbReference type="InterPro" id="IPR003439">
    <property type="entry name" value="ABC_transporter-like_ATP-bd"/>
</dbReference>
<organism evidence="7 8">
    <name type="scientific">Proteiniclasticum ruminis</name>
    <dbReference type="NCBI Taxonomy" id="398199"/>
    <lineage>
        <taxon>Bacteria</taxon>
        <taxon>Bacillati</taxon>
        <taxon>Bacillota</taxon>
        <taxon>Clostridia</taxon>
        <taxon>Eubacteriales</taxon>
        <taxon>Clostridiaceae</taxon>
        <taxon>Proteiniclasticum</taxon>
    </lineage>
</organism>
<keyword evidence="4 7" id="KW-0067">ATP-binding</keyword>
<keyword evidence="2" id="KW-0813">Transport</keyword>
<dbReference type="SMART" id="SM00382">
    <property type="entry name" value="AAA"/>
    <property type="match status" value="1"/>
</dbReference>
<dbReference type="PANTHER" id="PTHR43820:SF3">
    <property type="entry name" value="BRANCHED-CHAIN AMINO ACID TRANSPORT SYSTEM,ATP-BINDING PROTEIN"/>
    <property type="match status" value="1"/>
</dbReference>
<dbReference type="Pfam" id="PF00005">
    <property type="entry name" value="ABC_tran"/>
    <property type="match status" value="1"/>
</dbReference>
<feature type="domain" description="ABC transporter" evidence="6">
    <location>
        <begin position="8"/>
        <end position="240"/>
    </location>
</feature>
<dbReference type="Gene3D" id="3.40.50.300">
    <property type="entry name" value="P-loop containing nucleotide triphosphate hydrolases"/>
    <property type="match status" value="1"/>
</dbReference>
<dbReference type="SUPFAM" id="SSF52540">
    <property type="entry name" value="P-loop containing nucleoside triphosphate hydrolases"/>
    <property type="match status" value="1"/>
</dbReference>
<dbReference type="InterPro" id="IPR017871">
    <property type="entry name" value="ABC_transporter-like_CS"/>
</dbReference>
<dbReference type="EMBL" id="FNDZ01000003">
    <property type="protein sequence ID" value="SDI64262.1"/>
    <property type="molecule type" value="Genomic_DNA"/>
</dbReference>
<accession>A0A1G8M8L1</accession>
<name>A0A1G8M8L1_9CLOT</name>
<gene>
    <name evidence="7" type="ORF">SAMN05421804_103315</name>
</gene>
<dbReference type="AlphaFoldDB" id="A0A1G8M8L1"/>
<dbReference type="InterPro" id="IPR052156">
    <property type="entry name" value="BCAA_Transport_ATP-bd_LivF"/>
</dbReference>
<evidence type="ECO:0000256" key="3">
    <source>
        <dbReference type="ARBA" id="ARBA00022741"/>
    </source>
</evidence>
<protein>
    <submittedName>
        <fullName evidence="7">Branched-chain amino acid transport system ATP-binding protein</fullName>
    </submittedName>
</protein>
<evidence type="ECO:0000256" key="1">
    <source>
        <dbReference type="ARBA" id="ARBA00005417"/>
    </source>
</evidence>
<sequence length="241" mass="26148">MSEKKIALQIKNLKVSYGAIQALKGIDLTVYEGDVVAILGANGAGKTTTLKKISGIIESEGGSIELYGQDITKMEPEKIARLGISMSPEGRAVFRDLTVEENLKAGAFTVKDKATIQKNFDRVYRYFPVLKERKNQVSSTLSGGEQQMLAIGRALMSSPKVLLLDEPSLGLAPLIVQDIMNIVKEIKEEGTTVIIVEQNAAQTLKIADYGYVIELGLVNTHGKASDLANDPKLVEAYLGKH</sequence>
<dbReference type="GO" id="GO:0015807">
    <property type="term" value="P:L-amino acid transport"/>
    <property type="evidence" value="ECO:0007669"/>
    <property type="project" value="TreeGrafter"/>
</dbReference>
<evidence type="ECO:0000256" key="4">
    <source>
        <dbReference type="ARBA" id="ARBA00022840"/>
    </source>
</evidence>
<keyword evidence="3" id="KW-0547">Nucleotide-binding</keyword>
<comment type="similarity">
    <text evidence="1">Belongs to the ABC transporter superfamily.</text>
</comment>
<dbReference type="InterPro" id="IPR030660">
    <property type="entry name" value="ABC_branched_ATPase_LivF/BraG"/>
</dbReference>
<dbReference type="GO" id="GO:0015658">
    <property type="term" value="F:branched-chain amino acid transmembrane transporter activity"/>
    <property type="evidence" value="ECO:0007669"/>
    <property type="project" value="InterPro"/>
</dbReference>
<dbReference type="InterPro" id="IPR027417">
    <property type="entry name" value="P-loop_NTPase"/>
</dbReference>
<dbReference type="InterPro" id="IPR003593">
    <property type="entry name" value="AAA+_ATPase"/>
</dbReference>
<dbReference type="CDD" id="cd03224">
    <property type="entry name" value="ABC_TM1139_LivF_branched"/>
    <property type="match status" value="1"/>
</dbReference>
<dbReference type="PROSITE" id="PS50893">
    <property type="entry name" value="ABC_TRANSPORTER_2"/>
    <property type="match status" value="1"/>
</dbReference>
<evidence type="ECO:0000256" key="2">
    <source>
        <dbReference type="ARBA" id="ARBA00022448"/>
    </source>
</evidence>
<dbReference type="PROSITE" id="PS00211">
    <property type="entry name" value="ABC_TRANSPORTER_1"/>
    <property type="match status" value="1"/>
</dbReference>
<dbReference type="PIRSF" id="PIRSF039137">
    <property type="entry name" value="ABC_branched_ATPase"/>
    <property type="match status" value="1"/>
</dbReference>
<proteinExistence type="inferred from homology"/>
<dbReference type="GO" id="GO:0005524">
    <property type="term" value="F:ATP binding"/>
    <property type="evidence" value="ECO:0007669"/>
    <property type="project" value="UniProtKB-KW"/>
</dbReference>
<reference evidence="7 8" key="1">
    <citation type="submission" date="2016-10" db="EMBL/GenBank/DDBJ databases">
        <authorList>
            <person name="de Groot N.N."/>
        </authorList>
    </citation>
    <scope>NUCLEOTIDE SEQUENCE [LARGE SCALE GENOMIC DNA]</scope>
    <source>
        <strain evidence="7 8">CGMCC 1.5058</strain>
    </source>
</reference>
<dbReference type="PANTHER" id="PTHR43820">
    <property type="entry name" value="HIGH-AFFINITY BRANCHED-CHAIN AMINO ACID TRANSPORT ATP-BINDING PROTEIN LIVF"/>
    <property type="match status" value="1"/>
</dbReference>
<dbReference type="Proteomes" id="UP000183255">
    <property type="component" value="Unassembled WGS sequence"/>
</dbReference>
<evidence type="ECO:0000256" key="5">
    <source>
        <dbReference type="ARBA" id="ARBA00022970"/>
    </source>
</evidence>
<evidence type="ECO:0000259" key="6">
    <source>
        <dbReference type="PROSITE" id="PS50893"/>
    </source>
</evidence>
<evidence type="ECO:0000313" key="7">
    <source>
        <dbReference type="EMBL" id="SDI64262.1"/>
    </source>
</evidence>
<dbReference type="RefSeq" id="WP_031574834.1">
    <property type="nucleotide sequence ID" value="NZ_FNDZ01000003.1"/>
</dbReference>